<keyword evidence="3" id="KW-1185">Reference proteome</keyword>
<feature type="compositionally biased region" description="Low complexity" evidence="1">
    <location>
        <begin position="93"/>
        <end position="108"/>
    </location>
</feature>
<reference evidence="2" key="1">
    <citation type="submission" date="2022-03" db="EMBL/GenBank/DDBJ databases">
        <authorList>
            <person name="Tunstrom K."/>
        </authorList>
    </citation>
    <scope>NUCLEOTIDE SEQUENCE</scope>
</reference>
<dbReference type="AlphaFoldDB" id="A0AAU9TJT0"/>
<gene>
    <name evidence="2" type="ORF">EEDITHA_LOCUS3291</name>
</gene>
<evidence type="ECO:0000313" key="3">
    <source>
        <dbReference type="Proteomes" id="UP001153954"/>
    </source>
</evidence>
<feature type="region of interest" description="Disordered" evidence="1">
    <location>
        <begin position="65"/>
        <end position="108"/>
    </location>
</feature>
<protein>
    <submittedName>
        <fullName evidence="2">Uncharacterized protein</fullName>
    </submittedName>
</protein>
<proteinExistence type="predicted"/>
<organism evidence="2 3">
    <name type="scientific">Euphydryas editha</name>
    <name type="common">Edith's checkerspot</name>
    <dbReference type="NCBI Taxonomy" id="104508"/>
    <lineage>
        <taxon>Eukaryota</taxon>
        <taxon>Metazoa</taxon>
        <taxon>Ecdysozoa</taxon>
        <taxon>Arthropoda</taxon>
        <taxon>Hexapoda</taxon>
        <taxon>Insecta</taxon>
        <taxon>Pterygota</taxon>
        <taxon>Neoptera</taxon>
        <taxon>Endopterygota</taxon>
        <taxon>Lepidoptera</taxon>
        <taxon>Glossata</taxon>
        <taxon>Ditrysia</taxon>
        <taxon>Papilionoidea</taxon>
        <taxon>Nymphalidae</taxon>
        <taxon>Nymphalinae</taxon>
        <taxon>Euphydryas</taxon>
    </lineage>
</organism>
<sequence length="108" mass="11964">MEKFVIYAHKINSFITARRQQAASADCLMLSHVRLRLCGIVREYEVKCTRESTLIALTETMSPRNGIAASPSLATRRDSPDSPRVAAGASVLRTSRSRSTAWRSSSLH</sequence>
<comment type="caution">
    <text evidence="2">The sequence shown here is derived from an EMBL/GenBank/DDBJ whole genome shotgun (WGS) entry which is preliminary data.</text>
</comment>
<accession>A0AAU9TJT0</accession>
<dbReference type="EMBL" id="CAKOGL010000005">
    <property type="protein sequence ID" value="CAH2086984.1"/>
    <property type="molecule type" value="Genomic_DNA"/>
</dbReference>
<evidence type="ECO:0000256" key="1">
    <source>
        <dbReference type="SAM" id="MobiDB-lite"/>
    </source>
</evidence>
<name>A0AAU9TJT0_EUPED</name>
<dbReference type="Proteomes" id="UP001153954">
    <property type="component" value="Unassembled WGS sequence"/>
</dbReference>
<evidence type="ECO:0000313" key="2">
    <source>
        <dbReference type="EMBL" id="CAH2086984.1"/>
    </source>
</evidence>